<reference evidence="2 3" key="1">
    <citation type="journal article" date="2019" name="Genome Biol. Evol.">
        <title>Insights into the evolution of the New World diploid cottons (Gossypium, subgenus Houzingenia) based on genome sequencing.</title>
        <authorList>
            <person name="Grover C.E."/>
            <person name="Arick M.A. 2nd"/>
            <person name="Thrash A."/>
            <person name="Conover J.L."/>
            <person name="Sanders W.S."/>
            <person name="Peterson D.G."/>
            <person name="Frelichowski J.E."/>
            <person name="Scheffler J.A."/>
            <person name="Scheffler B.E."/>
            <person name="Wendel J.F."/>
        </authorList>
    </citation>
    <scope>NUCLEOTIDE SEQUENCE [LARGE SCALE GENOMIC DNA]</scope>
    <source>
        <strain evidence="2">157</strain>
        <tissue evidence="2">Leaf</tissue>
    </source>
</reference>
<protein>
    <recommendedName>
        <fullName evidence="1">R13L1/DRL21-like LRR repeat region domain-containing protein</fullName>
    </recommendedName>
</protein>
<name>A0A7J8MQH9_9ROSI</name>
<comment type="caution">
    <text evidence="2">The sequence shown here is derived from an EMBL/GenBank/DDBJ whole genome shotgun (WGS) entry which is preliminary data.</text>
</comment>
<evidence type="ECO:0000313" key="3">
    <source>
        <dbReference type="Proteomes" id="UP000593572"/>
    </source>
</evidence>
<accession>A0A7J8MQH9</accession>
<dbReference type="Proteomes" id="UP000593572">
    <property type="component" value="Unassembled WGS sequence"/>
</dbReference>
<dbReference type="Pfam" id="PF25019">
    <property type="entry name" value="LRR_R13L1-DRL21"/>
    <property type="match status" value="1"/>
</dbReference>
<dbReference type="PANTHER" id="PTHR47186">
    <property type="entry name" value="LEUCINE-RICH REPEAT-CONTAINING PROTEIN 57"/>
    <property type="match status" value="1"/>
</dbReference>
<evidence type="ECO:0000259" key="1">
    <source>
        <dbReference type="Pfam" id="PF25019"/>
    </source>
</evidence>
<dbReference type="PANTHER" id="PTHR47186:SF41">
    <property type="entry name" value="OS12G0131701 PROTEIN"/>
    <property type="match status" value="1"/>
</dbReference>
<dbReference type="Gene3D" id="3.80.10.10">
    <property type="entry name" value="Ribonuclease Inhibitor"/>
    <property type="match status" value="1"/>
</dbReference>
<dbReference type="EMBL" id="JABEZX010000009">
    <property type="protein sequence ID" value="MBA0566987.1"/>
    <property type="molecule type" value="Genomic_DNA"/>
</dbReference>
<dbReference type="InterPro" id="IPR056789">
    <property type="entry name" value="LRR_R13L1-DRL21"/>
</dbReference>
<evidence type="ECO:0000313" key="2">
    <source>
        <dbReference type="EMBL" id="MBA0566987.1"/>
    </source>
</evidence>
<dbReference type="AlphaFoldDB" id="A0A7J8MQH9"/>
<sequence>MPSGFDQLTKLQTLSNFVIGKGDGHLIRELKILSNLGGNFCLPGLENVNGRDVREVKKKLEQLITENYGGAKFASWIDDSSFKNLLSLKPRSCKNCKSLPSVGRLPLLKYLSIIGFHEVQKIGVEFFGENELNSFASLKILSFESLPIWKEGDTCEGDEKIILNYLNILSTFLLS</sequence>
<feature type="domain" description="R13L1/DRL21-like LRR repeat region" evidence="1">
    <location>
        <begin position="57"/>
        <end position="115"/>
    </location>
</feature>
<proteinExistence type="predicted"/>
<organism evidence="2 3">
    <name type="scientific">Gossypium lobatum</name>
    <dbReference type="NCBI Taxonomy" id="34289"/>
    <lineage>
        <taxon>Eukaryota</taxon>
        <taxon>Viridiplantae</taxon>
        <taxon>Streptophyta</taxon>
        <taxon>Embryophyta</taxon>
        <taxon>Tracheophyta</taxon>
        <taxon>Spermatophyta</taxon>
        <taxon>Magnoliopsida</taxon>
        <taxon>eudicotyledons</taxon>
        <taxon>Gunneridae</taxon>
        <taxon>Pentapetalae</taxon>
        <taxon>rosids</taxon>
        <taxon>malvids</taxon>
        <taxon>Malvales</taxon>
        <taxon>Malvaceae</taxon>
        <taxon>Malvoideae</taxon>
        <taxon>Gossypium</taxon>
    </lineage>
</organism>
<gene>
    <name evidence="2" type="ORF">Golob_011756</name>
</gene>
<dbReference type="InterPro" id="IPR032675">
    <property type="entry name" value="LRR_dom_sf"/>
</dbReference>
<keyword evidence="3" id="KW-1185">Reference proteome</keyword>